<organism evidence="14 15">
    <name type="scientific">Commensalibacter intestini</name>
    <dbReference type="NCBI Taxonomy" id="479936"/>
    <lineage>
        <taxon>Bacteria</taxon>
        <taxon>Pseudomonadati</taxon>
        <taxon>Pseudomonadota</taxon>
        <taxon>Alphaproteobacteria</taxon>
        <taxon>Acetobacterales</taxon>
        <taxon>Acetobacteraceae</taxon>
    </lineage>
</organism>
<dbReference type="AlphaFoldDB" id="A0A251ZWA3"/>
<dbReference type="NCBIfam" id="TIGR00174">
    <property type="entry name" value="miaA"/>
    <property type="match status" value="1"/>
</dbReference>
<feature type="binding site" evidence="10">
    <location>
        <begin position="25"/>
        <end position="30"/>
    </location>
    <ligand>
        <name>substrate</name>
    </ligand>
</feature>
<dbReference type="Gene3D" id="3.40.50.300">
    <property type="entry name" value="P-loop containing nucleotide triphosphate hydrolases"/>
    <property type="match status" value="1"/>
</dbReference>
<dbReference type="InterPro" id="IPR039657">
    <property type="entry name" value="Dimethylallyltransferase"/>
</dbReference>
<sequence length="333" mass="37420">MNSSLGKSDLQNKALPWAVIVAGPTCSGKSYLSLKIAEALQGTIINADAMQCYRDLRIITTRPSEEDEACVPHRLYGVLPWDQTGNAGWWREQAIAEMQQVWDQQRLPILCGGTGMYFHSLVHGIAMIPEPSAGAREEARRLIDTEGAPFLHESLLKVDPQTAEKLNPTDSQRVARAWEVWRSTGKGLKYWQQEAHIPGVNCRFLVIRLAPERALLKEAVAQRFMAMVDEGAVEEVEAFLNASPPVQAPLRRALGVPEFAAYLSNEITISEAIEQAVRNTQRYIKRQETWFSNRVLAAPEQVCTFNSRIDSKLKFSESFIEKSMLFINSFIDV</sequence>
<keyword evidence="6 10" id="KW-0547">Nucleotide-binding</keyword>
<keyword evidence="7 10" id="KW-0067">ATP-binding</keyword>
<reference evidence="15" key="1">
    <citation type="submission" date="2014-06" db="EMBL/GenBank/DDBJ databases">
        <authorList>
            <person name="Winans N.J."/>
            <person name="Newell P.D."/>
            <person name="Douglas A.E."/>
        </authorList>
    </citation>
    <scope>NUCLEOTIDE SEQUENCE [LARGE SCALE GENOMIC DNA]</scope>
    <source>
        <strain evidence="15">DmL_052</strain>
    </source>
</reference>
<evidence type="ECO:0000256" key="8">
    <source>
        <dbReference type="ARBA" id="ARBA00022842"/>
    </source>
</evidence>
<dbReference type="InterPro" id="IPR027417">
    <property type="entry name" value="P-loop_NTPase"/>
</dbReference>
<feature type="site" description="Interaction with substrate tRNA" evidence="10">
    <location>
        <position position="136"/>
    </location>
</feature>
<comment type="catalytic activity">
    <reaction evidence="9 10 11">
        <text>adenosine(37) in tRNA + dimethylallyl diphosphate = N(6)-dimethylallyladenosine(37) in tRNA + diphosphate</text>
        <dbReference type="Rhea" id="RHEA:26482"/>
        <dbReference type="Rhea" id="RHEA-COMP:10162"/>
        <dbReference type="Rhea" id="RHEA-COMP:10375"/>
        <dbReference type="ChEBI" id="CHEBI:33019"/>
        <dbReference type="ChEBI" id="CHEBI:57623"/>
        <dbReference type="ChEBI" id="CHEBI:74411"/>
        <dbReference type="ChEBI" id="CHEBI:74415"/>
        <dbReference type="EC" id="2.5.1.75"/>
    </reaction>
</comment>
<evidence type="ECO:0000313" key="14">
    <source>
        <dbReference type="EMBL" id="OUI78946.1"/>
    </source>
</evidence>
<evidence type="ECO:0000256" key="13">
    <source>
        <dbReference type="RuleBase" id="RU003785"/>
    </source>
</evidence>
<dbReference type="PANTHER" id="PTHR11088:SF60">
    <property type="entry name" value="TRNA DIMETHYLALLYLTRANSFERASE"/>
    <property type="match status" value="1"/>
</dbReference>
<evidence type="ECO:0000256" key="11">
    <source>
        <dbReference type="RuleBase" id="RU003783"/>
    </source>
</evidence>
<dbReference type="PANTHER" id="PTHR11088">
    <property type="entry name" value="TRNA DIMETHYLALLYLTRANSFERASE"/>
    <property type="match status" value="1"/>
</dbReference>
<keyword evidence="15" id="KW-1185">Reference proteome</keyword>
<dbReference type="Pfam" id="PF01715">
    <property type="entry name" value="IPPT"/>
    <property type="match status" value="1"/>
</dbReference>
<name>A0A251ZWA3_9PROT</name>
<feature type="site" description="Interaction with substrate tRNA" evidence="10">
    <location>
        <position position="114"/>
    </location>
</feature>
<evidence type="ECO:0000256" key="9">
    <source>
        <dbReference type="ARBA" id="ARBA00049563"/>
    </source>
</evidence>
<comment type="similarity">
    <text evidence="3 10 13">Belongs to the IPP transferase family.</text>
</comment>
<accession>A0A251ZWA3</accession>
<dbReference type="Gene3D" id="1.10.20.140">
    <property type="match status" value="1"/>
</dbReference>
<dbReference type="GO" id="GO:0052381">
    <property type="term" value="F:tRNA dimethylallyltransferase activity"/>
    <property type="evidence" value="ECO:0007669"/>
    <property type="project" value="UniProtKB-UniRule"/>
</dbReference>
<dbReference type="HAMAP" id="MF_00185">
    <property type="entry name" value="IPP_trans"/>
    <property type="match status" value="1"/>
</dbReference>
<evidence type="ECO:0000256" key="5">
    <source>
        <dbReference type="ARBA" id="ARBA00022694"/>
    </source>
</evidence>
<comment type="caution">
    <text evidence="14">The sequence shown here is derived from an EMBL/GenBank/DDBJ whole genome shotgun (WGS) entry which is preliminary data.</text>
</comment>
<dbReference type="GO" id="GO:0006400">
    <property type="term" value="P:tRNA modification"/>
    <property type="evidence" value="ECO:0007669"/>
    <property type="project" value="TreeGrafter"/>
</dbReference>
<keyword evidence="4 10" id="KW-0808">Transferase</keyword>
<comment type="cofactor">
    <cofactor evidence="1 10">
        <name>Mg(2+)</name>
        <dbReference type="ChEBI" id="CHEBI:18420"/>
    </cofactor>
</comment>
<dbReference type="EMBL" id="JOPB01000003">
    <property type="protein sequence ID" value="OUI78946.1"/>
    <property type="molecule type" value="Genomic_DNA"/>
</dbReference>
<dbReference type="Proteomes" id="UP000194946">
    <property type="component" value="Unassembled WGS sequence"/>
</dbReference>
<evidence type="ECO:0000256" key="3">
    <source>
        <dbReference type="ARBA" id="ARBA00005842"/>
    </source>
</evidence>
<comment type="subunit">
    <text evidence="10">Monomer.</text>
</comment>
<keyword evidence="5 10" id="KW-0819">tRNA processing</keyword>
<dbReference type="InterPro" id="IPR018022">
    <property type="entry name" value="IPT"/>
</dbReference>
<feature type="region of interest" description="Interaction with substrate tRNA" evidence="10">
    <location>
        <begin position="172"/>
        <end position="176"/>
    </location>
</feature>
<evidence type="ECO:0000256" key="2">
    <source>
        <dbReference type="ARBA" id="ARBA00003213"/>
    </source>
</evidence>
<protein>
    <recommendedName>
        <fullName evidence="10">tRNA dimethylallyltransferase</fullName>
        <ecNumber evidence="10">2.5.1.75</ecNumber>
    </recommendedName>
    <alternativeName>
        <fullName evidence="10">Dimethylallyl diphosphate:tRNA dimethylallyltransferase</fullName>
        <shortName evidence="10">DMAPP:tRNA dimethylallyltransferase</shortName>
        <shortName evidence="10">DMATase</shortName>
    </alternativeName>
    <alternativeName>
        <fullName evidence="10">Isopentenyl-diphosphate:tRNA isopentenyltransferase</fullName>
        <shortName evidence="10">IPP transferase</shortName>
        <shortName evidence="10">IPPT</shortName>
        <shortName evidence="10">IPTase</shortName>
    </alternativeName>
</protein>
<evidence type="ECO:0000313" key="15">
    <source>
        <dbReference type="Proteomes" id="UP000194946"/>
    </source>
</evidence>
<dbReference type="SUPFAM" id="SSF52540">
    <property type="entry name" value="P-loop containing nucleoside triphosphate hydrolases"/>
    <property type="match status" value="1"/>
</dbReference>
<evidence type="ECO:0000256" key="1">
    <source>
        <dbReference type="ARBA" id="ARBA00001946"/>
    </source>
</evidence>
<evidence type="ECO:0000256" key="12">
    <source>
        <dbReference type="RuleBase" id="RU003784"/>
    </source>
</evidence>
<evidence type="ECO:0000256" key="7">
    <source>
        <dbReference type="ARBA" id="ARBA00022840"/>
    </source>
</evidence>
<dbReference type="RefSeq" id="WP_008853573.1">
    <property type="nucleotide sequence ID" value="NZ_JOPB01000003.1"/>
</dbReference>
<comment type="caution">
    <text evidence="10">Lacks conserved residue(s) required for the propagation of feature annotation.</text>
</comment>
<evidence type="ECO:0000256" key="6">
    <source>
        <dbReference type="ARBA" id="ARBA00022741"/>
    </source>
</evidence>
<proteinExistence type="inferred from homology"/>
<dbReference type="GO" id="GO:0005524">
    <property type="term" value="F:ATP binding"/>
    <property type="evidence" value="ECO:0007669"/>
    <property type="project" value="UniProtKB-UniRule"/>
</dbReference>
<feature type="binding site" evidence="10">
    <location>
        <begin position="23"/>
        <end position="30"/>
    </location>
    <ligand>
        <name>ATP</name>
        <dbReference type="ChEBI" id="CHEBI:30616"/>
    </ligand>
</feature>
<evidence type="ECO:0000256" key="10">
    <source>
        <dbReference type="HAMAP-Rule" id="MF_00185"/>
    </source>
</evidence>
<dbReference type="EC" id="2.5.1.75" evidence="10"/>
<gene>
    <name evidence="10" type="primary">miaA</name>
    <name evidence="14" type="ORF">HK18_06065</name>
</gene>
<evidence type="ECO:0000256" key="4">
    <source>
        <dbReference type="ARBA" id="ARBA00022679"/>
    </source>
</evidence>
<keyword evidence="8 10" id="KW-0460">Magnesium</keyword>
<comment type="function">
    <text evidence="2 10 12">Catalyzes the transfer of a dimethylallyl group onto the adenine at position 37 in tRNAs that read codons beginning with uridine, leading to the formation of N6-(dimethylallyl)adenosine (i(6)A).</text>
</comment>